<dbReference type="Gene3D" id="1.25.10.10">
    <property type="entry name" value="Leucine-rich Repeat Variant"/>
    <property type="match status" value="1"/>
</dbReference>
<evidence type="ECO:0000256" key="2">
    <source>
        <dbReference type="SAM" id="Phobius"/>
    </source>
</evidence>
<dbReference type="Gramene" id="Os07t0650600-04">
    <property type="protein sequence ID" value="Os07t0650600-04"/>
    <property type="gene ID" value="Os07g0650600"/>
</dbReference>
<proteinExistence type="predicted"/>
<reference evidence="4" key="2">
    <citation type="submission" date="2003-05" db="EMBL/GenBank/DDBJ databases">
        <title>Oryza sativa nipponbare(GA3) genomic DNA, chromosome 7, BAC clone:OSJNBa0084D17.</title>
        <authorList>
            <person name="Sasaki T."/>
            <person name="Matsumoto T."/>
            <person name="Katayose Y."/>
        </authorList>
    </citation>
    <scope>NUCLEOTIDE SEQUENCE</scope>
</reference>
<name>Q69J23_ORYSJ</name>
<reference evidence="5" key="4">
    <citation type="journal article" date="2006" name="Nucleic Acids Res.">
        <title>The Rice Annotation Project Database (RAP-DB): hub for Oryza sativa ssp. japonica genome information.</title>
        <authorList>
            <person name="Ohyanagi H."/>
            <person name="Tanaka T."/>
            <person name="Sakai H."/>
            <person name="Shigemoto Y."/>
            <person name="Yamaguchi K."/>
            <person name="Habara T."/>
            <person name="Fujii Y."/>
            <person name="Antonio B.A."/>
            <person name="Nagamura Y."/>
            <person name="Imanishi T."/>
            <person name="Ikeo K."/>
            <person name="Itoh T."/>
            <person name="Gojobori T."/>
            <person name="Sasaki T."/>
        </authorList>
    </citation>
    <scope>NUCLEOTIDE SEQUENCE</scope>
</reference>
<reference evidence="5 6" key="3">
    <citation type="journal article" date="2005" name="Nature">
        <title>The map-based sequence of the rice genome.</title>
        <authorList>
            <consortium name="International rice genome sequencing project (IRGSP)"/>
            <person name="Matsumoto T."/>
            <person name="Wu J."/>
            <person name="Kanamori H."/>
            <person name="Katayose Y."/>
            <person name="Fujisawa M."/>
            <person name="Namiki N."/>
            <person name="Mizuno H."/>
            <person name="Yamamoto K."/>
            <person name="Antonio B.A."/>
            <person name="Baba T."/>
            <person name="Sakata K."/>
            <person name="Nagamura Y."/>
            <person name="Aoki H."/>
            <person name="Arikawa K."/>
            <person name="Arita K."/>
            <person name="Bito T."/>
            <person name="Chiden Y."/>
            <person name="Fujitsuka N."/>
            <person name="Fukunaka R."/>
            <person name="Hamada M."/>
            <person name="Harada C."/>
            <person name="Hayashi A."/>
            <person name="Hijishita S."/>
            <person name="Honda M."/>
            <person name="Hosokawa S."/>
            <person name="Ichikawa Y."/>
            <person name="Idonuma A."/>
            <person name="Iijima M."/>
            <person name="Ikeda M."/>
            <person name="Ikeno M."/>
            <person name="Ito K."/>
            <person name="Ito S."/>
            <person name="Ito T."/>
            <person name="Ito Y."/>
            <person name="Ito Y."/>
            <person name="Iwabuchi A."/>
            <person name="Kamiya K."/>
            <person name="Karasawa W."/>
            <person name="Kurita K."/>
            <person name="Katagiri S."/>
            <person name="Kikuta A."/>
            <person name="Kobayashi H."/>
            <person name="Kobayashi N."/>
            <person name="Machita K."/>
            <person name="Maehara T."/>
            <person name="Masukawa M."/>
            <person name="Mizubayashi T."/>
            <person name="Mukai Y."/>
            <person name="Nagasaki H."/>
            <person name="Nagata Y."/>
            <person name="Naito S."/>
            <person name="Nakashima M."/>
            <person name="Nakama Y."/>
            <person name="Nakamichi Y."/>
            <person name="Nakamura M."/>
            <person name="Meguro A."/>
            <person name="Negishi M."/>
            <person name="Ohta I."/>
            <person name="Ohta T."/>
            <person name="Okamoto M."/>
            <person name="Ono N."/>
            <person name="Saji S."/>
            <person name="Sakaguchi M."/>
            <person name="Sakai K."/>
            <person name="Shibata M."/>
            <person name="Shimokawa T."/>
            <person name="Song J."/>
            <person name="Takazaki Y."/>
            <person name="Terasawa K."/>
            <person name="Tsugane M."/>
            <person name="Tsuji K."/>
            <person name="Ueda S."/>
            <person name="Waki K."/>
            <person name="Yamagata H."/>
            <person name="Yamamoto M."/>
            <person name="Yamamoto S."/>
            <person name="Yamane H."/>
            <person name="Yoshiki S."/>
            <person name="Yoshihara R."/>
            <person name="Yukawa K."/>
            <person name="Zhong H."/>
            <person name="Yano M."/>
            <person name="Yuan Q."/>
            <person name="Ouyang S."/>
            <person name="Liu J."/>
            <person name="Jones K.M."/>
            <person name="Gansberger K."/>
            <person name="Moffat K."/>
            <person name="Hill J."/>
            <person name="Bera J."/>
            <person name="Fadrosh D."/>
            <person name="Jin S."/>
            <person name="Johri S."/>
            <person name="Kim M."/>
            <person name="Overton L."/>
            <person name="Reardon M."/>
            <person name="Tsitrin T."/>
            <person name="Vuong H."/>
            <person name="Weaver B."/>
            <person name="Ciecko A."/>
            <person name="Tallon L."/>
            <person name="Jackson J."/>
            <person name="Pai G."/>
            <person name="Aken S.V."/>
            <person name="Utterback T."/>
            <person name="Reidmuller S."/>
            <person name="Feldblyum T."/>
            <person name="Hsiao J."/>
            <person name="Zismann V."/>
            <person name="Iobst S."/>
            <person name="de Vazeille A.R."/>
            <person name="Buell C.R."/>
            <person name="Ying K."/>
            <person name="Li Y."/>
            <person name="Lu T."/>
            <person name="Huang Y."/>
            <person name="Zhao Q."/>
            <person name="Feng Q."/>
            <person name="Zhang L."/>
            <person name="Zhu J."/>
            <person name="Weng Q."/>
            <person name="Mu J."/>
            <person name="Lu Y."/>
            <person name="Fan D."/>
            <person name="Liu Y."/>
            <person name="Guan J."/>
            <person name="Zhang Y."/>
            <person name="Yu S."/>
            <person name="Liu X."/>
            <person name="Zhang Y."/>
            <person name="Hong G."/>
            <person name="Han B."/>
            <person name="Choisne N."/>
            <person name="Demange N."/>
            <person name="Orjeda G."/>
            <person name="Samain S."/>
            <person name="Cattolico L."/>
            <person name="Pelletier E."/>
            <person name="Couloux A."/>
            <person name="Segurens B."/>
            <person name="Wincker P."/>
            <person name="D'Hont A."/>
            <person name="Scarpelli C."/>
            <person name="Weissenbach J."/>
            <person name="Salanoubat M."/>
            <person name="Quetier F."/>
            <person name="Yu Y."/>
            <person name="Kim H.R."/>
            <person name="Rambo T."/>
            <person name="Currie J."/>
            <person name="Collura K."/>
            <person name="Luo M."/>
            <person name="Yang T."/>
            <person name="Ammiraju J.S.S."/>
            <person name="Engler F."/>
            <person name="Soderlund C."/>
            <person name="Wing R.A."/>
            <person name="Palmer L.E."/>
            <person name="de la Bastide M."/>
            <person name="Spiegel L."/>
            <person name="Nascimento L."/>
            <person name="Zutavern T."/>
            <person name="O'Shaughnessy A."/>
            <person name="Dike S."/>
            <person name="Dedhia N."/>
            <person name="Preston R."/>
            <person name="Balija V."/>
            <person name="McCombie W.R."/>
            <person name="Chow T."/>
            <person name="Chen H."/>
            <person name="Chung M."/>
            <person name="Chen C."/>
            <person name="Shaw J."/>
            <person name="Wu H."/>
            <person name="Hsiao K."/>
            <person name="Chao Y."/>
            <person name="Chu M."/>
            <person name="Cheng C."/>
            <person name="Hour A."/>
            <person name="Lee P."/>
            <person name="Lin S."/>
            <person name="Lin Y."/>
            <person name="Liou J."/>
            <person name="Liu S."/>
            <person name="Hsing Y."/>
            <person name="Raghuvanshi S."/>
            <person name="Mohanty A."/>
            <person name="Bharti A.K."/>
            <person name="Gaur A."/>
            <person name="Gupta V."/>
            <person name="Kumar D."/>
            <person name="Ravi V."/>
            <person name="Vij S."/>
            <person name="Kapur A."/>
            <person name="Khurana P."/>
            <person name="Khurana P."/>
            <person name="Khurana J.P."/>
            <person name="Tyagi A.K."/>
            <person name="Gaikwad K."/>
            <person name="Singh A."/>
            <person name="Dalal V."/>
            <person name="Srivastava S."/>
            <person name="Dixit A."/>
            <person name="Pal A.K."/>
            <person name="Ghazi I.A."/>
            <person name="Yadav M."/>
            <person name="Pandit A."/>
            <person name="Bhargava A."/>
            <person name="Sureshbabu K."/>
            <person name="Batra K."/>
            <person name="Sharma T.R."/>
            <person name="Mohapatra T."/>
            <person name="Singh N.K."/>
            <person name="Messing J."/>
            <person name="Nelson A.B."/>
            <person name="Fuks G."/>
            <person name="Kavchok S."/>
            <person name="Keizer G."/>
            <person name="Linton E."/>
            <person name="Llaca V."/>
            <person name="Song R."/>
            <person name="Tanyolac B."/>
            <person name="Young S."/>
            <person name="Ho-Il K."/>
            <person name="Hahn J.H."/>
            <person name="Sangsakoo G."/>
            <person name="Vanavichit A."/>
            <person name="de Mattos Luiz.A.T."/>
            <person name="Zimmer P.D."/>
            <person name="Malone G."/>
            <person name="Dellagostin O."/>
            <person name="de Oliveira A.C."/>
            <person name="Bevan M."/>
            <person name="Bancroft I."/>
            <person name="Minx P."/>
            <person name="Cordum H."/>
            <person name="Wilson R."/>
            <person name="Cheng Z."/>
            <person name="Jin W."/>
            <person name="Jiang J."/>
            <person name="Leong S.A."/>
            <person name="Iwama H."/>
            <person name="Gojobori T."/>
            <person name="Itoh T."/>
            <person name="Niimura Y."/>
            <person name="Fujii Y."/>
            <person name="Habara T."/>
            <person name="Sakai H."/>
            <person name="Sato Y."/>
            <person name="Wilson G."/>
            <person name="Kumar K."/>
            <person name="McCouch S."/>
            <person name="Juretic N."/>
            <person name="Hoen D."/>
            <person name="Wright S."/>
            <person name="Bruskiewich R."/>
            <person name="Bureau T."/>
            <person name="Miyao A."/>
            <person name="Hirochika H."/>
            <person name="Nishikawa T."/>
            <person name="Kadowaki K."/>
            <person name="Sugiura M."/>
            <person name="Burr B."/>
            <person name="Sasaki T."/>
        </authorList>
    </citation>
    <scope>NUCLEOTIDE SEQUENCE [LARGE SCALE GENOMIC DNA]</scope>
    <source>
        <strain evidence="6">cv. Nipponbare</strain>
    </source>
</reference>
<dbReference type="InterPro" id="IPR011989">
    <property type="entry name" value="ARM-like"/>
</dbReference>
<keyword evidence="2" id="KW-0472">Membrane</keyword>
<feature type="transmembrane region" description="Helical" evidence="2">
    <location>
        <begin position="322"/>
        <end position="346"/>
    </location>
</feature>
<evidence type="ECO:0000256" key="1">
    <source>
        <dbReference type="SAM" id="MobiDB-lite"/>
    </source>
</evidence>
<dbReference type="EMBL" id="AP008213">
    <property type="protein sequence ID" value="BAF22398.1"/>
    <property type="molecule type" value="Genomic_DNA"/>
</dbReference>
<protein>
    <submittedName>
        <fullName evidence="4">BLE2 protein</fullName>
    </submittedName>
    <submittedName>
        <fullName evidence="5">Os07g0650600 protein</fullName>
    </submittedName>
</protein>
<feature type="compositionally biased region" description="Basic and acidic residues" evidence="1">
    <location>
        <begin position="516"/>
        <end position="532"/>
    </location>
</feature>
<evidence type="ECO:0000313" key="4">
    <source>
        <dbReference type="EMBL" id="BAD32037.1"/>
    </source>
</evidence>
<sequence length="955" mass="107917">MMAAGGHAAAEHRIQIPAAPASQSGPADHKAVAAAPEKWLNYFLRLLAVIESVGNAFGTLAFTWATVVLLGGYPTVLKRDFGIATAIIFLEATRMFTRNNRLDYQLFFRTRGAFRPLGWNGLMVIVFFSVSMVSTVVWDARRPRIVFPIMVVLFAVGQFLCAGVLGLRLRINSRLRRQMSLWSPMVAILLLASCICRSSLLAIWIVYGVLLVVVLLVTISRLQFPIIINRVHGALGRKYVFWRPFILYSCMLAAIVLPMFMIDKLYRYAIIVLDISALVIVSFGNLQIPAALVRVVLAALGFDQEDYDGHGDTTNLPQSLTIFYGMVLGQGLLYIIAAVLEVFSFIPRIHLVRRGGFTGRWGAESVDMYYAYAYDKYMEGGLFAPKRISLSNFAMDSLNSDLSKNQLYGVQMMHIFLQNGLTKARLLEKLTTSTQTMARLISMLDWSSRHHRATIRLYAAKVTAELAKNLRVETVPGTLQLVSTLLDADGKPKRGHPLLDADDDQDHFVDIADRQDKRHDIAGNQGQRREPIGDTNNLLETPTRSTHINDQRYIPRIWQRILEYWSIPKEQPLTDDDLLPALGMSIIYSLAGCDQNNCVEIDRVTDLIPNIIGFTSFRSAMVNSEAQQKVLLKSSLKVLQRLTSIEGEIGITLRYKISKHPFLLRNLAEILRDNSSNKQELRKLVVGILRNLAIDRHTRQEMGQMQMLITTLIKAFLDFKGLFSSDVDCLLPKVAGQALVMLSSENSHNCFVMLKEPDFIHKLKNMILIHGDKYIYVAASLLRNMCLYAQHELTESDQKELSHTLREVLERIMDTEGAELEILIGLSSQICKLIPEEFSQELEHGQIKRRFIKRLVDTLNANMNPSSHCPGIRRVVLEQSIHMMEYNSRYANYFNEYQMMDALSFVELTPSRAENYMVFLGDAGFMECNTPLSALVDRAKELMGRQWLQGISSAN</sequence>
<feature type="transmembrane region" description="Helical" evidence="2">
    <location>
        <begin position="239"/>
        <end position="262"/>
    </location>
</feature>
<feature type="transmembrane region" description="Helical" evidence="2">
    <location>
        <begin position="81"/>
        <end position="97"/>
    </location>
</feature>
<feature type="region of interest" description="Disordered" evidence="1">
    <location>
        <begin position="516"/>
        <end position="544"/>
    </location>
</feature>
<dbReference type="PANTHER" id="PTHR33115">
    <property type="entry name" value="ARM REPEAT SUPERFAMILY PROTEIN"/>
    <property type="match status" value="1"/>
</dbReference>
<evidence type="ECO:0000313" key="5">
    <source>
        <dbReference type="EMBL" id="BAF22398.1"/>
    </source>
</evidence>
<dbReference type="AlphaFoldDB" id="Q69J23"/>
<reference evidence="5" key="8">
    <citation type="submission" date="2012-08" db="EMBL/GenBank/DDBJ databases">
        <title>Oryza sativa nipponbare(GA3) genomic DNA, chromosome 7.</title>
        <authorList>
            <consortium name="IRGSP(International Rice Genome Sequencing Project)"/>
        </authorList>
    </citation>
    <scope>NUCLEOTIDE SEQUENCE</scope>
</reference>
<dbReference type="EMBL" id="AP006459">
    <property type="protein sequence ID" value="BAD32037.1"/>
    <property type="molecule type" value="Genomic_DNA"/>
</dbReference>
<dbReference type="EMBL" id="AP004272">
    <property type="protein sequence ID" value="BAC20065.2"/>
    <property type="molecule type" value="Genomic_DNA"/>
</dbReference>
<feature type="transmembrane region" description="Helical" evidence="2">
    <location>
        <begin position="186"/>
        <end position="219"/>
    </location>
</feature>
<organism evidence="4 6">
    <name type="scientific">Oryza sativa subsp. japonica</name>
    <name type="common">Rice</name>
    <dbReference type="NCBI Taxonomy" id="39947"/>
    <lineage>
        <taxon>Eukaryota</taxon>
        <taxon>Viridiplantae</taxon>
        <taxon>Streptophyta</taxon>
        <taxon>Embryophyta</taxon>
        <taxon>Tracheophyta</taxon>
        <taxon>Spermatophyta</taxon>
        <taxon>Magnoliopsida</taxon>
        <taxon>Liliopsida</taxon>
        <taxon>Poales</taxon>
        <taxon>Poaceae</taxon>
        <taxon>BOP clade</taxon>
        <taxon>Oryzoideae</taxon>
        <taxon>Oryzeae</taxon>
        <taxon>Oryzinae</taxon>
        <taxon>Oryza</taxon>
        <taxon>Oryza sativa</taxon>
    </lineage>
</organism>
<feature type="transmembrane region" description="Helical" evidence="2">
    <location>
        <begin position="46"/>
        <end position="69"/>
    </location>
</feature>
<accession>Q69J23</accession>
<dbReference type="OMA" id="CLYAQHE"/>
<dbReference type="Proteomes" id="UP000000763">
    <property type="component" value="Chromosome 7"/>
</dbReference>
<evidence type="ECO:0000313" key="6">
    <source>
        <dbReference type="Proteomes" id="UP000000763"/>
    </source>
</evidence>
<evidence type="ECO:0000313" key="3">
    <source>
        <dbReference type="EMBL" id="BAC20065.2"/>
    </source>
</evidence>
<keyword evidence="2" id="KW-1133">Transmembrane helix</keyword>
<feature type="compositionally biased region" description="Polar residues" evidence="1">
    <location>
        <begin position="534"/>
        <end position="544"/>
    </location>
</feature>
<reference evidence="5" key="6">
    <citation type="journal article" date="2008" name="Nucleic Acids Res.">
        <title>The Rice Annotation Project Database (RAP-DB): 2008 update.</title>
        <authorList>
            <consortium name="The Rice Annotation Project (RAP)"/>
            <person name="Tanaka T."/>
            <person name="Antonio B.A."/>
            <person name="Kikuchi S."/>
            <person name="Matsumoto T."/>
            <person name="Nagamura Y."/>
            <person name="Numa H."/>
            <person name="Sakai H."/>
            <person name="Wu J."/>
            <person name="Itoh T."/>
            <person name="Sasaki T."/>
            <person name="Aono R."/>
            <person name="Fujii Y."/>
            <person name="Habara T."/>
            <person name="Harada E."/>
            <person name="Kanno M."/>
            <person name="Kawahara Y."/>
            <person name="Kawashima H."/>
            <person name="Kubooka H."/>
            <person name="Matsuya A."/>
            <person name="Nakaoka H."/>
            <person name="Saichi N."/>
            <person name="Sanbonmatsu R."/>
            <person name="Sato Y."/>
            <person name="Shinso Y."/>
            <person name="Suzuki M."/>
            <person name="Takeda J."/>
            <person name="Tanino M."/>
            <person name="Todokoro F."/>
            <person name="Yamaguchi K."/>
            <person name="Yamamoto N."/>
            <person name="Yamasaki C."/>
            <person name="Imanishi T."/>
            <person name="Okido T."/>
            <person name="Tada M."/>
            <person name="Ikeo K."/>
            <person name="Tateno Y."/>
            <person name="Gojobori T."/>
            <person name="Lin Y.C."/>
            <person name="Wei F.J."/>
            <person name="Hsing Y.I."/>
            <person name="Zhao Q."/>
            <person name="Han B."/>
            <person name="Kramer M.R."/>
            <person name="McCombie R.W."/>
            <person name="Lonsdale D."/>
            <person name="O'Donovan C.C."/>
            <person name="Whitfield E.J."/>
            <person name="Apweiler R."/>
            <person name="Koyanagi K.O."/>
            <person name="Khurana J.P."/>
            <person name="Raghuvanshi S."/>
            <person name="Singh N.K."/>
            <person name="Tyagi A.K."/>
            <person name="Haberer G."/>
            <person name="Fujisawa M."/>
            <person name="Hosokawa S."/>
            <person name="Ito Y."/>
            <person name="Ikawa H."/>
            <person name="Shibata M."/>
            <person name="Yamamoto M."/>
            <person name="Bruskiewich R.M."/>
            <person name="Hoen D.R."/>
            <person name="Bureau TE."/>
            <person name="Namiki N."/>
            <person name="Ohyanagi H."/>
            <person name="Sakai Y."/>
            <person name="Nobushima S."/>
            <person name="Sakata K."/>
            <person name="Barrero R.A."/>
            <person name="Sato Y."/>
            <person name="Souvorov A."/>
            <person name="Smith-White B."/>
            <person name="Tatusova T."/>
            <person name="An S."/>
            <person name="An G."/>
            <person name="OOta S."/>
            <person name="Fuks G."/>
            <person name="Messing J."/>
            <person name="Christie K.R."/>
            <person name="Lieberherr D."/>
            <person name="Kim H."/>
            <person name="Zuccolo A."/>
            <person name="Wing R.A."/>
            <person name="Nobuta K."/>
            <person name="Green P.J."/>
            <person name="Lu C."/>
            <person name="Meyers BC."/>
            <person name="Chaparro C."/>
            <person name="Piegu B."/>
            <person name="Panaud O."/>
            <person name="Echeverria M."/>
        </authorList>
    </citation>
    <scope>NUCLEOTIDE SEQUENCE</scope>
</reference>
<feature type="transmembrane region" description="Helical" evidence="2">
    <location>
        <begin position="144"/>
        <end position="165"/>
    </location>
</feature>
<reference evidence="3" key="1">
    <citation type="submission" date="2001-10" db="EMBL/GenBank/DDBJ databases">
        <title>Oryza sativa nipponbare(GA3) genomic DNA, chromosome 7, PAC clone:P0427D10.</title>
        <authorList>
            <person name="Sasaki T."/>
            <person name="Matsumoto T."/>
            <person name="Yamamoto K."/>
        </authorList>
    </citation>
    <scope>NUCLEOTIDE SEQUENCE</scope>
</reference>
<reference evidence="5" key="5">
    <citation type="journal article" date="2007" name="Genome Res.">
        <title>Curated Genome Annotation of Oryza sativa ssp. japonica and Comparative Genome Analysis with Arabidopsis thaliana.</title>
        <authorList>
            <consortium name="The Rice Annotation Project (RAP)"/>
            <person name="Itoh T."/>
            <person name="Tanaka T."/>
            <person name="Barrero R.A."/>
            <person name="Yamasaki C."/>
            <person name="Fujii Y."/>
            <person name="Hilton P.B."/>
            <person name="Antonio B.A."/>
            <person name="Aono H."/>
            <person name="Apweiler R."/>
            <person name="Bruskiewich R."/>
            <person name="Bureau T."/>
            <person name="Burr F."/>
            <person name="Costa de Oliveira A."/>
            <person name="Fuks G."/>
            <person name="Habara T."/>
            <person name="Haberer G."/>
            <person name="Han B."/>
            <person name="Harada E."/>
            <person name="Hiraki A.T."/>
            <person name="Hirochika H."/>
            <person name="Hoen D."/>
            <person name="Hokari H."/>
            <person name="Hosokawa S."/>
            <person name="Hsing Y."/>
            <person name="Ikawa H."/>
            <person name="Ikeo K."/>
            <person name="Imanishi T."/>
            <person name="Ito Y."/>
            <person name="Jaiswal P."/>
            <person name="Kanno M."/>
            <person name="Kawahara Y."/>
            <person name="Kawamura T."/>
            <person name="Kawashima H."/>
            <person name="Khurana J.P."/>
            <person name="Kikuchi S."/>
            <person name="Komatsu S."/>
            <person name="Koyanagi K.O."/>
            <person name="Kubooka H."/>
            <person name="Lieberherr D."/>
            <person name="Lin Y.C."/>
            <person name="Lonsdale D."/>
            <person name="Matsumoto T."/>
            <person name="Matsuya A."/>
            <person name="McCombie W.R."/>
            <person name="Messing J."/>
            <person name="Miyao A."/>
            <person name="Mulder N."/>
            <person name="Nagamura Y."/>
            <person name="Nam J."/>
            <person name="Namiki N."/>
            <person name="Numa H."/>
            <person name="Nurimoto S."/>
            <person name="O'donovan C."/>
            <person name="Ohyanagi H."/>
            <person name="Okido T."/>
            <person name="Oota S."/>
            <person name="Osato N."/>
            <person name="Palmer L.E."/>
            <person name="Quetier F."/>
            <person name="Raghuvanshi S."/>
            <person name="Saichi N."/>
            <person name="Sakai H."/>
            <person name="Sakai Y."/>
            <person name="Sakata K."/>
            <person name="Sakurai T."/>
            <person name="Sato F."/>
            <person name="Sato Y."/>
            <person name="Schoof H."/>
            <person name="Seki M."/>
            <person name="Shibata M."/>
            <person name="Shimizu Y."/>
            <person name="Shinozaki K."/>
            <person name="Shinso Y."/>
            <person name="Singh N.K."/>
            <person name="Smith-White B."/>
            <person name="Takeda J."/>
            <person name="Tanino M."/>
            <person name="Tatusova T."/>
            <person name="Thongjuea S."/>
            <person name="Todokoro F."/>
            <person name="Tsugane M."/>
            <person name="Tyagi A.K."/>
            <person name="Vanavichit A."/>
            <person name="Wang A."/>
            <person name="Wing R.A."/>
            <person name="Yamaguchi K."/>
            <person name="Yamamoto M."/>
            <person name="Yamamoto N."/>
            <person name="Yu Y."/>
            <person name="Zhang H."/>
            <person name="Zhao Q."/>
            <person name="Higo K."/>
            <person name="Burr B."/>
            <person name="Gojobori T."/>
            <person name="Sasaki T."/>
        </authorList>
    </citation>
    <scope>NUCLEOTIDE SEQUENCE</scope>
</reference>
<dbReference type="SUPFAM" id="SSF48371">
    <property type="entry name" value="ARM repeat"/>
    <property type="match status" value="1"/>
</dbReference>
<gene>
    <name evidence="3" type="primary">P0427D10.142</name>
    <name evidence="5" type="ordered locus">Os07g0650600</name>
    <name evidence="4" type="ORF">OSJNBa0084D17.4</name>
</gene>
<dbReference type="InterPro" id="IPR016024">
    <property type="entry name" value="ARM-type_fold"/>
</dbReference>
<reference evidence="6" key="7">
    <citation type="journal article" date="2008" name="Nucleic Acids Res.">
        <title>The rice annotation project database (RAP-DB): 2008 update.</title>
        <authorList>
            <consortium name="The rice annotation project (RAP)"/>
        </authorList>
    </citation>
    <scope>GENOME REANNOTATION</scope>
    <source>
        <strain evidence="6">cv. Nipponbare</strain>
    </source>
</reference>
<dbReference type="KEGG" id="dosa:Os07g0650600"/>
<feature type="transmembrane region" description="Helical" evidence="2">
    <location>
        <begin position="269"/>
        <end position="302"/>
    </location>
</feature>
<dbReference type="PANTHER" id="PTHR33115:SF11">
    <property type="entry name" value="OS07G0654700 PROTEIN"/>
    <property type="match status" value="1"/>
</dbReference>
<dbReference type="OrthoDB" id="618849at2759"/>
<keyword evidence="2" id="KW-0812">Transmembrane</keyword>
<feature type="transmembrane region" description="Helical" evidence="2">
    <location>
        <begin position="117"/>
        <end position="138"/>
    </location>
</feature>
<dbReference type="KEGG" id="osa:4344126"/>
<reference evidence="5" key="9">
    <citation type="submission" date="2012-08" db="EMBL/GenBank/DDBJ databases">
        <title>The Second Rice Annotation Project Meeting (RAP2).</title>
        <authorList>
            <consortium name="The Rice Annotation Project (RAP)"/>
        </authorList>
    </citation>
    <scope>NUCLEOTIDE SEQUENCE</scope>
</reference>